<name>M6F7C2_9LEPT</name>
<protein>
    <submittedName>
        <fullName evidence="1">Uncharacterized protein</fullName>
    </submittedName>
</protein>
<evidence type="ECO:0000313" key="1">
    <source>
        <dbReference type="EMBL" id="EMK24678.1"/>
    </source>
</evidence>
<reference evidence="1 2" key="1">
    <citation type="submission" date="2013-01" db="EMBL/GenBank/DDBJ databases">
        <authorList>
            <person name="Harkins D.M."/>
            <person name="Durkin A.S."/>
            <person name="Brinkac L.M."/>
            <person name="Haft D.H."/>
            <person name="Selengut J.D."/>
            <person name="Sanka R."/>
            <person name="DePew J."/>
            <person name="Purushe J."/>
            <person name="Galloway R.L."/>
            <person name="Vinetz J.M."/>
            <person name="Sutton G.G."/>
            <person name="Nierman W.C."/>
            <person name="Fouts D.E."/>
        </authorList>
    </citation>
    <scope>NUCLEOTIDE SEQUENCE [LARGE SCALE GENOMIC DNA]</scope>
    <source>
        <strain evidence="1 2">Nikolaevo</strain>
    </source>
</reference>
<sequence>MRRYMGMKRHLLSNHTPTFDCIVQSALMTRILGTSDIS</sequence>
<organism evidence="1 2">
    <name type="scientific">Leptospira kirschneri serovar Bulgarica str. Nikolaevo</name>
    <dbReference type="NCBI Taxonomy" id="1240687"/>
    <lineage>
        <taxon>Bacteria</taxon>
        <taxon>Pseudomonadati</taxon>
        <taxon>Spirochaetota</taxon>
        <taxon>Spirochaetia</taxon>
        <taxon>Leptospirales</taxon>
        <taxon>Leptospiraceae</taxon>
        <taxon>Leptospira</taxon>
    </lineage>
</organism>
<proteinExistence type="predicted"/>
<evidence type="ECO:0000313" key="2">
    <source>
        <dbReference type="Proteomes" id="UP000011980"/>
    </source>
</evidence>
<gene>
    <name evidence="1" type="ORF">LEP1GSC008_1677</name>
</gene>
<dbReference type="AlphaFoldDB" id="M6F7C2"/>
<comment type="caution">
    <text evidence="1">The sequence shown here is derived from an EMBL/GenBank/DDBJ whole genome shotgun (WGS) entry which is preliminary data.</text>
</comment>
<accession>M6F7C2</accession>
<dbReference type="EMBL" id="ANCE01000088">
    <property type="protein sequence ID" value="EMK24678.1"/>
    <property type="molecule type" value="Genomic_DNA"/>
</dbReference>
<dbReference type="Proteomes" id="UP000011980">
    <property type="component" value="Unassembled WGS sequence"/>
</dbReference>